<dbReference type="Pfam" id="PF13385">
    <property type="entry name" value="Laminin_G_3"/>
    <property type="match status" value="1"/>
</dbReference>
<sequence length="215" mass="23602">MTWIIGVLGFLLIAGLVYWWYTSTGADKGRVVIQSTASGKETVKSGAILPRSFNQPEGAVFTYTCWFVVNDYTFNYGMKRTLFNKADCPGVALDSTSNGLLITIDTYGAKETILIPNLPAQKWIHLAVSVNQYAVDVFINGLIRQHHTLTQLPKQNEETVTVGGDSEWDGTISDLVYYNRSLTAADLDALVKNVPPNPVTAPAGPPYFGLTWYTG</sequence>
<protein>
    <recommendedName>
        <fullName evidence="2">Lectin/glucanase superfamily protein</fullName>
    </recommendedName>
</protein>
<dbReference type="SUPFAM" id="SSF49899">
    <property type="entry name" value="Concanavalin A-like lectins/glucanases"/>
    <property type="match status" value="1"/>
</dbReference>
<organism evidence="1">
    <name type="scientific">viral metagenome</name>
    <dbReference type="NCBI Taxonomy" id="1070528"/>
    <lineage>
        <taxon>unclassified sequences</taxon>
        <taxon>metagenomes</taxon>
        <taxon>organismal metagenomes</taxon>
    </lineage>
</organism>
<dbReference type="Gene3D" id="2.60.120.200">
    <property type="match status" value="1"/>
</dbReference>
<evidence type="ECO:0000313" key="1">
    <source>
        <dbReference type="EMBL" id="QHT99955.1"/>
    </source>
</evidence>
<dbReference type="InterPro" id="IPR013320">
    <property type="entry name" value="ConA-like_dom_sf"/>
</dbReference>
<dbReference type="AlphaFoldDB" id="A0A6C0J5I1"/>
<accession>A0A6C0J5I1</accession>
<proteinExistence type="predicted"/>
<name>A0A6C0J5I1_9ZZZZ</name>
<evidence type="ECO:0008006" key="2">
    <source>
        <dbReference type="Google" id="ProtNLM"/>
    </source>
</evidence>
<dbReference type="EMBL" id="MN740319">
    <property type="protein sequence ID" value="QHT99955.1"/>
    <property type="molecule type" value="Genomic_DNA"/>
</dbReference>
<reference evidence="1" key="1">
    <citation type="journal article" date="2020" name="Nature">
        <title>Giant virus diversity and host interactions through global metagenomics.</title>
        <authorList>
            <person name="Schulz F."/>
            <person name="Roux S."/>
            <person name="Paez-Espino D."/>
            <person name="Jungbluth S."/>
            <person name="Walsh D.A."/>
            <person name="Denef V.J."/>
            <person name="McMahon K.D."/>
            <person name="Konstantinidis K.T."/>
            <person name="Eloe-Fadrosh E.A."/>
            <person name="Kyrpides N.C."/>
            <person name="Woyke T."/>
        </authorList>
    </citation>
    <scope>NUCLEOTIDE SEQUENCE</scope>
    <source>
        <strain evidence="1">GVMAG-M-3300025778-1</strain>
    </source>
</reference>